<sequence>MEQAKWNLNLQGMQSIRITQISFISNHIQNTSHAKIIDDDSKKRLLLLSHQICYFGTPCIFFDKSPDYSLYFADSKEQPVIIVYDFFLKFDDFQLPKWAQRSDFIISINVHHLHKDFLNHFQLSLVLYYFYYYRKQNPFYFTSFLLFSYTEKFSDPFVFRPIPVLRKNEIHIRIITSELNGAIVDPPIPLEIHSYIFVEPYSHPFFVEKIEEQLSNRFDNDDSDNDGPENFLFFSNNDINFNHSKNINYIATLKNADRNIITRKINKDFHYVLLTKTSLYLSKLRPAPTEEIQNDKGKLEFIQGSQMTNNLNVQDWNSINKSSYSDQQNHEMNFTSNQNQNQAHVQQSSFFNFNTTEFYTFNDQSFGDFFQNHYQKNSNLIDNDENCNLNEYDYEYEEDTINQNDSGNKSKVKRKKKKDIIGNSRIDFFDSKESYFEYPDVTFFSIILEEISDKKARKALLKTFKRIKEFSTNDVDLILPTSSFISFFQFELPLCKSEPPKSGQCFALFSDLQNIEYLNHPTVLVNGNGIVRDANPTTIFEDWKNCHYFPICGKKMANFVVFIVDFKEKNRVNDFFDALQASFTLHELGVLKPYPKGDAFIETTLDNFHEKTNNFFETNKNSIKPQTLSEFQQYPIISFVVCPNYFEMNLTSHSICSYISIDQIIKMKQSEIDHIAFTTYSRIRLFHPFPFGMIDIAPPVPASLFFGYRYLHPYLLARKPLHSGLTLHIAWDPISKIASWVDDIGSVSHNFPNQSLQSICSLILKITEFLSEITVEITFSILLESPPEDLVNQAISLFSRCRQPFSIFSIIPTPQIQIIVNTKIDDDIIIFDDVELTEPPTYIAAVPKCSCYVSSPNQPTYRISYYFNSKSEDDKRCLHEFSKNMSHLSWLSGDPRTNRRLFSYPPHIASLLRKVRAKTKIVTGFDFLP</sequence>
<comment type="caution">
    <text evidence="1">The sequence shown here is derived from an EMBL/GenBank/DDBJ whole genome shotgun (WGS) entry which is preliminary data.</text>
</comment>
<organism evidence="1 2">
    <name type="scientific">Tritrichomonas musculus</name>
    <dbReference type="NCBI Taxonomy" id="1915356"/>
    <lineage>
        <taxon>Eukaryota</taxon>
        <taxon>Metamonada</taxon>
        <taxon>Parabasalia</taxon>
        <taxon>Tritrichomonadida</taxon>
        <taxon>Tritrichomonadidae</taxon>
        <taxon>Tritrichomonas</taxon>
    </lineage>
</organism>
<accession>A0ABR2KTE0</accession>
<evidence type="ECO:0000313" key="1">
    <source>
        <dbReference type="EMBL" id="KAK8894108.1"/>
    </source>
</evidence>
<protein>
    <submittedName>
        <fullName evidence="1">Uncharacterized protein</fullName>
    </submittedName>
</protein>
<gene>
    <name evidence="1" type="ORF">M9Y10_022540</name>
</gene>
<evidence type="ECO:0000313" key="2">
    <source>
        <dbReference type="Proteomes" id="UP001470230"/>
    </source>
</evidence>
<reference evidence="1 2" key="1">
    <citation type="submission" date="2024-04" db="EMBL/GenBank/DDBJ databases">
        <title>Tritrichomonas musculus Genome.</title>
        <authorList>
            <person name="Alves-Ferreira E."/>
            <person name="Grigg M."/>
            <person name="Lorenzi H."/>
            <person name="Galac M."/>
        </authorList>
    </citation>
    <scope>NUCLEOTIDE SEQUENCE [LARGE SCALE GENOMIC DNA]</scope>
    <source>
        <strain evidence="1 2">EAF2021</strain>
    </source>
</reference>
<keyword evidence="2" id="KW-1185">Reference proteome</keyword>
<dbReference type="Proteomes" id="UP001470230">
    <property type="component" value="Unassembled WGS sequence"/>
</dbReference>
<dbReference type="EMBL" id="JAPFFF010000003">
    <property type="protein sequence ID" value="KAK8894108.1"/>
    <property type="molecule type" value="Genomic_DNA"/>
</dbReference>
<proteinExistence type="predicted"/>
<name>A0ABR2KTE0_9EUKA</name>